<dbReference type="Proteomes" id="UP001428341">
    <property type="component" value="Unassembled WGS sequence"/>
</dbReference>
<evidence type="ECO:0000256" key="10">
    <source>
        <dbReference type="RuleBase" id="RU000417"/>
    </source>
</evidence>
<proteinExistence type="inferred from homology"/>
<keyword evidence="15" id="KW-1185">Reference proteome</keyword>
<dbReference type="InterPro" id="IPR023780">
    <property type="entry name" value="Chromo_domain"/>
</dbReference>
<dbReference type="GO" id="GO:0032259">
    <property type="term" value="P:methylation"/>
    <property type="evidence" value="ECO:0007669"/>
    <property type="project" value="UniProtKB-KW"/>
</dbReference>
<evidence type="ECO:0000256" key="3">
    <source>
        <dbReference type="ARBA" id="ARBA00022679"/>
    </source>
</evidence>
<reference evidence="14 15" key="1">
    <citation type="submission" date="2024-05" db="EMBL/GenBank/DDBJ databases">
        <title>Haplotype-resolved chromosome-level genome assembly of Huyou (Citrus changshanensis).</title>
        <authorList>
            <person name="Miao C."/>
            <person name="Chen W."/>
            <person name="Wu Y."/>
            <person name="Wang L."/>
            <person name="Zhao S."/>
            <person name="Grierson D."/>
            <person name="Xu C."/>
            <person name="Chen K."/>
        </authorList>
    </citation>
    <scope>NUCLEOTIDE SEQUENCE [LARGE SCALE GENOMIC DNA]</scope>
    <source>
        <strain evidence="14">01-14</strain>
        <tissue evidence="14">Leaf</tissue>
    </source>
</reference>
<dbReference type="InterPro" id="IPR050390">
    <property type="entry name" value="C5-Methyltransferase"/>
</dbReference>
<accession>A0AAP0QQ03</accession>
<dbReference type="GO" id="GO:0003886">
    <property type="term" value="F:DNA (cytosine-5-)-methyltransferase activity"/>
    <property type="evidence" value="ECO:0007669"/>
    <property type="project" value="UniProtKB-EC"/>
</dbReference>
<feature type="region of interest" description="Disordered" evidence="11">
    <location>
        <begin position="442"/>
        <end position="503"/>
    </location>
</feature>
<dbReference type="InterPro" id="IPR000953">
    <property type="entry name" value="Chromo/chromo_shadow_dom"/>
</dbReference>
<evidence type="ECO:0000256" key="5">
    <source>
        <dbReference type="ARBA" id="ARBA00023125"/>
    </source>
</evidence>
<keyword evidence="2 8" id="KW-0489">Methyltransferase</keyword>
<dbReference type="Gene3D" id="2.30.30.490">
    <property type="match status" value="1"/>
</dbReference>
<evidence type="ECO:0000256" key="6">
    <source>
        <dbReference type="ARBA" id="ARBA00023242"/>
    </source>
</evidence>
<dbReference type="PANTHER" id="PTHR10629">
    <property type="entry name" value="CYTOSINE-SPECIFIC METHYLTRANSFERASE"/>
    <property type="match status" value="1"/>
</dbReference>
<dbReference type="PROSITE" id="PS51038">
    <property type="entry name" value="BAH"/>
    <property type="match status" value="1"/>
</dbReference>
<evidence type="ECO:0000256" key="2">
    <source>
        <dbReference type="ARBA" id="ARBA00022603"/>
    </source>
</evidence>
<dbReference type="PROSITE" id="PS50013">
    <property type="entry name" value="CHROMO_2"/>
    <property type="match status" value="1"/>
</dbReference>
<dbReference type="SUPFAM" id="SSF54160">
    <property type="entry name" value="Chromo domain-like"/>
    <property type="match status" value="1"/>
</dbReference>
<evidence type="ECO:0000256" key="11">
    <source>
        <dbReference type="SAM" id="MobiDB-lite"/>
    </source>
</evidence>
<evidence type="ECO:0000256" key="1">
    <source>
        <dbReference type="ARBA" id="ARBA00004123"/>
    </source>
</evidence>
<keyword evidence="6" id="KW-0539">Nucleus</keyword>
<dbReference type="SUPFAM" id="SSF53335">
    <property type="entry name" value="S-adenosyl-L-methionine-dependent methyltransferases"/>
    <property type="match status" value="1"/>
</dbReference>
<dbReference type="EMBL" id="JBCGBO010000003">
    <property type="protein sequence ID" value="KAK9214903.1"/>
    <property type="molecule type" value="Genomic_DNA"/>
</dbReference>
<comment type="subcellular location">
    <subcellularLocation>
        <location evidence="1">Nucleus</location>
    </subcellularLocation>
</comment>
<dbReference type="PANTHER" id="PTHR10629:SF34">
    <property type="entry name" value="DNA (CYTOSINE-5)-METHYLTRANSFERASE CMT2"/>
    <property type="match status" value="1"/>
</dbReference>
<comment type="catalytic activity">
    <reaction evidence="7 10">
        <text>a 2'-deoxycytidine in DNA + S-adenosyl-L-methionine = a 5-methyl-2'-deoxycytidine in DNA + S-adenosyl-L-homocysteine + H(+)</text>
        <dbReference type="Rhea" id="RHEA:13681"/>
        <dbReference type="Rhea" id="RHEA-COMP:11369"/>
        <dbReference type="Rhea" id="RHEA-COMP:11370"/>
        <dbReference type="ChEBI" id="CHEBI:15378"/>
        <dbReference type="ChEBI" id="CHEBI:57856"/>
        <dbReference type="ChEBI" id="CHEBI:59789"/>
        <dbReference type="ChEBI" id="CHEBI:85452"/>
        <dbReference type="ChEBI" id="CHEBI:85454"/>
        <dbReference type="EC" id="2.1.1.37"/>
    </reaction>
</comment>
<dbReference type="PRINTS" id="PR00105">
    <property type="entry name" value="C5METTRFRASE"/>
</dbReference>
<dbReference type="GO" id="GO:0005634">
    <property type="term" value="C:nucleus"/>
    <property type="evidence" value="ECO:0007669"/>
    <property type="project" value="UniProtKB-SubCell"/>
</dbReference>
<sequence length="961" mass="109229">MNKTRKRSKSLPIVLVPDQEQEPVALQMYGGESATFRPLPLRRSPRFFSTPTPIPIPQECSRRKSPRLTNAEPLFTGLTCEKKKTTRTKNNEENSDGSKTVVDRRVLRRSPRFSGNAKVQEMALVKVKTPASLDRKLKNQRSASYFIGDPIPNEEAQKRWGWRYEMKNQRYKGKDYASDDDDEDKIVSNVECHYAQARIGECIFDLGDCAYIKGEGTQKHIGKILEFFKTTDGEEYFRVQWFYRAEDTVMKEAANFHDRKCLFYSTVMNDNPVDCIISKVIVAQIPPKIGLKSNSIPSSDFYFDMEYCVEYSTFRTLLTDYSSRIHDLSLPSCTETVPTTATSTFFENMPNHGPHKAELALLDLYSGCGGMSTGLCLGAKLSCTNLVTRWALDSDKSACESLKLNHPEAQVRNEAAEDFLELVKEWQKLCKRFAVNIVERENKQRSMSQRVTRNSVNSPSITRNSVDSPKVTGNSVDSPRVTRSSVNSPRVTRNSVNSPRDVDIPPGEYEVARIVDICYGDPNESGKRGLNFKVHWKGYSTSEDSWEPIEGLRNCPERIKEFVRNGFKSKILPLPGDVDVICGGPPCQGISGYNRFRNVDSPLDDERNRQIVIFMDIVEFLKPKYVLMENVVDILKFDKASLGRYALSRLVHMKYQARFGIIAAGCYGLPQFRLRVFIWGADPSEKLPQFPLPTHDVIMRYWPPSEFERNTVAYDEDQPRELEKAVVLQDAISDLPAVTSHEARDEMPYEKPPETEFQRFIRSGKSEMTGSAFNGSSRVKVMLYDHRPKRLSEDDYIRGANFRDLPGVVVGADNVARRTEEQMLLPSGKPMIPDYALTFEQGKSRRPFARLWWDETMTTVVTFPSLHSMAVLHPEQDRVLTIRECARLQGFPDYYRFCGTVKERYCQVGNAVPVVVARALGYALGMAFQKLGDDKPLMTLPPKFSLSTNLQLATSVFQGTD</sequence>
<evidence type="ECO:0000313" key="15">
    <source>
        <dbReference type="Proteomes" id="UP001428341"/>
    </source>
</evidence>
<dbReference type="SMART" id="SM00298">
    <property type="entry name" value="CHROMO"/>
    <property type="match status" value="1"/>
</dbReference>
<dbReference type="InterPro" id="IPR001025">
    <property type="entry name" value="BAH_dom"/>
</dbReference>
<evidence type="ECO:0000256" key="9">
    <source>
        <dbReference type="RuleBase" id="RU000416"/>
    </source>
</evidence>
<dbReference type="InterPro" id="IPR001525">
    <property type="entry name" value="C5_MeTfrase"/>
</dbReference>
<feature type="region of interest" description="Disordered" evidence="11">
    <location>
        <begin position="82"/>
        <end position="101"/>
    </location>
</feature>
<dbReference type="GO" id="GO:0003677">
    <property type="term" value="F:DNA binding"/>
    <property type="evidence" value="ECO:0007669"/>
    <property type="project" value="UniProtKB-KW"/>
</dbReference>
<keyword evidence="4 8" id="KW-0949">S-adenosyl-L-methionine</keyword>
<keyword evidence="3 8" id="KW-0808">Transferase</keyword>
<dbReference type="Gene3D" id="3.40.50.150">
    <property type="entry name" value="Vaccinia Virus protein VP39"/>
    <property type="match status" value="2"/>
</dbReference>
<feature type="compositionally biased region" description="Polar residues" evidence="11">
    <location>
        <begin position="445"/>
        <end position="498"/>
    </location>
</feature>
<protein>
    <recommendedName>
        <fullName evidence="10">Cytosine-specific methyltransferase</fullName>
        <ecNumber evidence="10">2.1.1.37</ecNumber>
    </recommendedName>
</protein>
<dbReference type="InterPro" id="IPR029063">
    <property type="entry name" value="SAM-dependent_MTases_sf"/>
</dbReference>
<dbReference type="CDD" id="cd18635">
    <property type="entry name" value="CD_CMT3_like"/>
    <property type="match status" value="1"/>
</dbReference>
<dbReference type="AlphaFoldDB" id="A0AAP0QQ03"/>
<dbReference type="NCBIfam" id="TIGR00675">
    <property type="entry name" value="dcm"/>
    <property type="match status" value="1"/>
</dbReference>
<comment type="caution">
    <text evidence="14">The sequence shown here is derived from an EMBL/GenBank/DDBJ whole genome shotgun (WGS) entry which is preliminary data.</text>
</comment>
<evidence type="ECO:0000313" key="14">
    <source>
        <dbReference type="EMBL" id="KAK9214903.1"/>
    </source>
</evidence>
<gene>
    <name evidence="14" type="ORF">WN944_006903</name>
</gene>
<feature type="region of interest" description="Disordered" evidence="11">
    <location>
        <begin position="42"/>
        <end position="63"/>
    </location>
</feature>
<dbReference type="Pfam" id="PF00385">
    <property type="entry name" value="Chromo"/>
    <property type="match status" value="1"/>
</dbReference>
<dbReference type="InterPro" id="IPR043151">
    <property type="entry name" value="BAH_sf"/>
</dbReference>
<dbReference type="Pfam" id="PF00145">
    <property type="entry name" value="DNA_methylase"/>
    <property type="match status" value="1"/>
</dbReference>
<evidence type="ECO:0000256" key="8">
    <source>
        <dbReference type="PROSITE-ProRule" id="PRU01016"/>
    </source>
</evidence>
<dbReference type="SMART" id="SM00439">
    <property type="entry name" value="BAH"/>
    <property type="match status" value="1"/>
</dbReference>
<dbReference type="EC" id="2.1.1.37" evidence="10"/>
<feature type="domain" description="Chromo" evidence="12">
    <location>
        <begin position="509"/>
        <end position="562"/>
    </location>
</feature>
<dbReference type="GO" id="GO:0003682">
    <property type="term" value="F:chromatin binding"/>
    <property type="evidence" value="ECO:0007669"/>
    <property type="project" value="InterPro"/>
</dbReference>
<feature type="domain" description="BAH" evidence="13">
    <location>
        <begin position="202"/>
        <end position="318"/>
    </location>
</feature>
<dbReference type="InterPro" id="IPR018117">
    <property type="entry name" value="C5_DNA_meth_AS"/>
</dbReference>
<dbReference type="PROSITE" id="PS51679">
    <property type="entry name" value="SAM_MT_C5"/>
    <property type="match status" value="1"/>
</dbReference>
<dbReference type="PROSITE" id="PS00094">
    <property type="entry name" value="C5_MTASE_1"/>
    <property type="match status" value="1"/>
</dbReference>
<dbReference type="Pfam" id="PF01426">
    <property type="entry name" value="BAH"/>
    <property type="match status" value="1"/>
</dbReference>
<organism evidence="14 15">
    <name type="scientific">Citrus x changshan-huyou</name>
    <dbReference type="NCBI Taxonomy" id="2935761"/>
    <lineage>
        <taxon>Eukaryota</taxon>
        <taxon>Viridiplantae</taxon>
        <taxon>Streptophyta</taxon>
        <taxon>Embryophyta</taxon>
        <taxon>Tracheophyta</taxon>
        <taxon>Spermatophyta</taxon>
        <taxon>Magnoliopsida</taxon>
        <taxon>eudicotyledons</taxon>
        <taxon>Gunneridae</taxon>
        <taxon>Pentapetalae</taxon>
        <taxon>rosids</taxon>
        <taxon>malvids</taxon>
        <taxon>Sapindales</taxon>
        <taxon>Rutaceae</taxon>
        <taxon>Aurantioideae</taxon>
        <taxon>Citrus</taxon>
    </lineage>
</organism>
<feature type="active site" evidence="8">
    <location>
        <position position="587"/>
    </location>
</feature>
<keyword evidence="5" id="KW-0238">DNA-binding</keyword>
<name>A0AAP0QQ03_9ROSI</name>
<evidence type="ECO:0000259" key="13">
    <source>
        <dbReference type="PROSITE" id="PS51038"/>
    </source>
</evidence>
<evidence type="ECO:0000256" key="7">
    <source>
        <dbReference type="ARBA" id="ARBA00047422"/>
    </source>
</evidence>
<evidence type="ECO:0000259" key="12">
    <source>
        <dbReference type="PROSITE" id="PS50013"/>
    </source>
</evidence>
<evidence type="ECO:0000256" key="4">
    <source>
        <dbReference type="ARBA" id="ARBA00022691"/>
    </source>
</evidence>
<dbReference type="GO" id="GO:0044027">
    <property type="term" value="P:negative regulation of gene expression via chromosomal CpG island methylation"/>
    <property type="evidence" value="ECO:0007669"/>
    <property type="project" value="TreeGrafter"/>
</dbReference>
<comment type="similarity">
    <text evidence="8 9">Belongs to the class I-like SAM-binding methyltransferase superfamily. C5-methyltransferase family.</text>
</comment>
<dbReference type="Gene3D" id="3.90.120.10">
    <property type="entry name" value="DNA Methylase, subunit A, domain 2"/>
    <property type="match status" value="1"/>
</dbReference>
<dbReference type="InterPro" id="IPR016197">
    <property type="entry name" value="Chromo-like_dom_sf"/>
</dbReference>